<dbReference type="Proteomes" id="UP000292927">
    <property type="component" value="Unassembled WGS sequence"/>
</dbReference>
<dbReference type="AlphaFoldDB" id="A0A4Q7P0S9"/>
<evidence type="ECO:0000256" key="1">
    <source>
        <dbReference type="SAM" id="Phobius"/>
    </source>
</evidence>
<dbReference type="InterPro" id="IPR016047">
    <property type="entry name" value="M23ase_b-sheet_dom"/>
</dbReference>
<evidence type="ECO:0000259" key="2">
    <source>
        <dbReference type="Pfam" id="PF01551"/>
    </source>
</evidence>
<reference evidence="3 4" key="1">
    <citation type="submission" date="2019-02" db="EMBL/GenBank/DDBJ databases">
        <title>Genomic Encyclopedia of Type Strains, Phase IV (KMG-IV): sequencing the most valuable type-strain genomes for metagenomic binning, comparative biology and taxonomic classification.</title>
        <authorList>
            <person name="Goeker M."/>
        </authorList>
    </citation>
    <scope>NUCLEOTIDE SEQUENCE [LARGE SCALE GENOMIC DNA]</scope>
    <source>
        <strain evidence="3 4">DSM 29486</strain>
    </source>
</reference>
<dbReference type="InterPro" id="IPR050570">
    <property type="entry name" value="Cell_wall_metabolism_enzyme"/>
</dbReference>
<evidence type="ECO:0000313" key="3">
    <source>
        <dbReference type="EMBL" id="RZS92898.1"/>
    </source>
</evidence>
<organism evidence="3 4">
    <name type="scientific">Cuneatibacter caecimuris</name>
    <dbReference type="NCBI Taxonomy" id="1796618"/>
    <lineage>
        <taxon>Bacteria</taxon>
        <taxon>Bacillati</taxon>
        <taxon>Bacillota</taxon>
        <taxon>Clostridia</taxon>
        <taxon>Lachnospirales</taxon>
        <taxon>Lachnospiraceae</taxon>
        <taxon>Cuneatibacter</taxon>
    </lineage>
</organism>
<dbReference type="PANTHER" id="PTHR21666:SF268">
    <property type="entry name" value="PEPTIDASE M23 DOMAIN-CONTAINING PROTEIN"/>
    <property type="match status" value="1"/>
</dbReference>
<dbReference type="PANTHER" id="PTHR21666">
    <property type="entry name" value="PEPTIDASE-RELATED"/>
    <property type="match status" value="1"/>
</dbReference>
<dbReference type="SUPFAM" id="SSF51261">
    <property type="entry name" value="Duplicated hybrid motif"/>
    <property type="match status" value="1"/>
</dbReference>
<name>A0A4Q7P0S9_9FIRM</name>
<feature type="domain" description="M23ase beta-sheet core" evidence="2">
    <location>
        <begin position="171"/>
        <end position="274"/>
    </location>
</feature>
<comment type="caution">
    <text evidence="3">The sequence shown here is derived from an EMBL/GenBank/DDBJ whole genome shotgun (WGS) entry which is preliminary data.</text>
</comment>
<evidence type="ECO:0000313" key="4">
    <source>
        <dbReference type="Proteomes" id="UP000292927"/>
    </source>
</evidence>
<keyword evidence="1" id="KW-1133">Transmembrane helix</keyword>
<accession>A0A4Q7P0S9</accession>
<keyword evidence="3" id="KW-0378">Hydrolase</keyword>
<dbReference type="GO" id="GO:0004222">
    <property type="term" value="F:metalloendopeptidase activity"/>
    <property type="evidence" value="ECO:0007669"/>
    <property type="project" value="TreeGrafter"/>
</dbReference>
<dbReference type="RefSeq" id="WP_130435900.1">
    <property type="nucleotide sequence ID" value="NZ_SGXF01000006.1"/>
</dbReference>
<dbReference type="Gene3D" id="2.70.70.10">
    <property type="entry name" value="Glucose Permease (Domain IIA)"/>
    <property type="match status" value="1"/>
</dbReference>
<feature type="transmembrane region" description="Helical" evidence="1">
    <location>
        <begin position="14"/>
        <end position="35"/>
    </location>
</feature>
<gene>
    <name evidence="3" type="ORF">EV209_2641</name>
</gene>
<dbReference type="Pfam" id="PF01551">
    <property type="entry name" value="Peptidase_M23"/>
    <property type="match status" value="1"/>
</dbReference>
<proteinExistence type="predicted"/>
<protein>
    <submittedName>
        <fullName evidence="3">Murein DD-endopeptidase MepM/ murein hydrolase activator NlpD</fullName>
    </submittedName>
</protein>
<keyword evidence="1" id="KW-0472">Membrane</keyword>
<dbReference type="EMBL" id="SGXF01000006">
    <property type="protein sequence ID" value="RZS92898.1"/>
    <property type="molecule type" value="Genomic_DNA"/>
</dbReference>
<dbReference type="OrthoDB" id="9810477at2"/>
<dbReference type="CDD" id="cd12797">
    <property type="entry name" value="M23_peptidase"/>
    <property type="match status" value="1"/>
</dbReference>
<keyword evidence="4" id="KW-1185">Reference proteome</keyword>
<dbReference type="InterPro" id="IPR011055">
    <property type="entry name" value="Dup_hybrid_motif"/>
</dbReference>
<keyword evidence="1" id="KW-0812">Transmembrane</keyword>
<sequence length="305" mass="34537">MRFKGYRLILPEGIGQGIALIAGILLAGALCALYLQYFRDVAWLMPLQENTCESEEFCRMSFPGDSLNQIMQFSEREDLDPWSCIAVLMLKNGFVLNESSASSIQKAQAEEMIAQAKNWKPEEFFQLREAYRRVLEGLEYFPVARSASQEVKWVTFENSWGDGRSFGGERKHEGCDIMGMEYPRGFYPVVASAGGTVEQIGWLPQGGWRIGIRRPGGGYDYYAHLYGYRDGIEAGTEVAAGELLGYMGDSGYSEIPGTVGNFPVHLHFGIYIQTPHLEERSVNSYDILRYLERRQMTADYKENMK</sequence>